<organism evidence="2 4">
    <name type="scientific">Chitinophaga sancti</name>
    <dbReference type="NCBI Taxonomy" id="1004"/>
    <lineage>
        <taxon>Bacteria</taxon>
        <taxon>Pseudomonadati</taxon>
        <taxon>Bacteroidota</taxon>
        <taxon>Chitinophagia</taxon>
        <taxon>Chitinophagales</taxon>
        <taxon>Chitinophagaceae</taxon>
        <taxon>Chitinophaga</taxon>
    </lineage>
</organism>
<evidence type="ECO:0000313" key="4">
    <source>
        <dbReference type="Proteomes" id="UP000183788"/>
    </source>
</evidence>
<proteinExistence type="predicted"/>
<reference evidence="3 5" key="2">
    <citation type="submission" date="2023-11" db="EMBL/GenBank/DDBJ databases">
        <title>MicrobeMod: A computational toolkit for identifying prokaryotic methylation and restriction-modification with nanopore sequencing.</title>
        <authorList>
            <person name="Crits-Christoph A."/>
            <person name="Kang S.C."/>
            <person name="Lee H."/>
            <person name="Ostrov N."/>
        </authorList>
    </citation>
    <scope>NUCLEOTIDE SEQUENCE [LARGE SCALE GENOMIC DNA]</scope>
    <source>
        <strain evidence="3 5">ATCC 23090</strain>
    </source>
</reference>
<accession>A0A1K1R9Z4</accession>
<evidence type="ECO:0000313" key="5">
    <source>
        <dbReference type="Proteomes" id="UP001326715"/>
    </source>
</evidence>
<evidence type="ECO:0000313" key="3">
    <source>
        <dbReference type="EMBL" id="WQG88848.1"/>
    </source>
</evidence>
<dbReference type="EMBL" id="FPIZ01000011">
    <property type="protein sequence ID" value="SFW68959.1"/>
    <property type="molecule type" value="Genomic_DNA"/>
</dbReference>
<evidence type="ECO:0000259" key="1">
    <source>
        <dbReference type="Pfam" id="PF14206"/>
    </source>
</evidence>
<name>A0A1K1R9Z4_9BACT</name>
<dbReference type="EMBL" id="CP140154">
    <property type="protein sequence ID" value="WQG88848.1"/>
    <property type="molecule type" value="Genomic_DNA"/>
</dbReference>
<dbReference type="RefSeq" id="WP_072362550.1">
    <property type="nucleotide sequence ID" value="NZ_CP139972.1"/>
</dbReference>
<dbReference type="InterPro" id="IPR025983">
    <property type="entry name" value="Cys_rich_CPCC"/>
</dbReference>
<gene>
    <name evidence="2" type="ORF">SAMN05661012_03534</name>
    <name evidence="3" type="ORF">SR876_28365</name>
</gene>
<dbReference type="AlphaFoldDB" id="A0A1K1R9Z4"/>
<dbReference type="Proteomes" id="UP001326715">
    <property type="component" value="Chromosome"/>
</dbReference>
<dbReference type="Proteomes" id="UP000183788">
    <property type="component" value="Unassembled WGS sequence"/>
</dbReference>
<dbReference type="Pfam" id="PF14206">
    <property type="entry name" value="Cys_rich_CPCC"/>
    <property type="match status" value="1"/>
</dbReference>
<protein>
    <submittedName>
        <fullName evidence="3">CPCC family cysteine-rich protein</fullName>
    </submittedName>
    <submittedName>
        <fullName evidence="2">Cysteine-rich CPCC</fullName>
    </submittedName>
</protein>
<reference evidence="2 4" key="1">
    <citation type="submission" date="2016-11" db="EMBL/GenBank/DDBJ databases">
        <authorList>
            <person name="Jaros S."/>
            <person name="Januszkiewicz K."/>
            <person name="Wedrychowicz H."/>
        </authorList>
    </citation>
    <scope>NUCLEOTIDE SEQUENCE [LARGE SCALE GENOMIC DNA]</scope>
    <source>
        <strain evidence="2 4">DSM 784</strain>
    </source>
</reference>
<sequence>MNETEILTAFHLRRAHYDTYLRANDIHLYTCPGCGFPTLPERNRFEICEICDWEDDGEDDHANSMITEVSHPRGGPNGNLSLKDNRINIGRILESHIELKDGEVDFDTASVLKTIEYYQRRKEDISNRMTGDESAQDHIRFEWKEVRNDLLAAMVVPKL</sequence>
<feature type="domain" description="Cysteine-rich CPCC" evidence="1">
    <location>
        <begin position="29"/>
        <end position="89"/>
    </location>
</feature>
<dbReference type="OrthoDB" id="1456570at2"/>
<keyword evidence="5" id="KW-1185">Reference proteome</keyword>
<evidence type="ECO:0000313" key="2">
    <source>
        <dbReference type="EMBL" id="SFW68959.1"/>
    </source>
</evidence>